<proteinExistence type="predicted"/>
<dbReference type="RefSeq" id="WP_086110855.1">
    <property type="nucleotide sequence ID" value="NZ_CAWNGD010000116.1"/>
</dbReference>
<comment type="caution">
    <text evidence="1">The sequence shown here is derived from an EMBL/GenBank/DDBJ whole genome shotgun (WGS) entry which is preliminary data.</text>
</comment>
<sequence>MVKVIIHVIKGYYYIDKFMTALSNTTAVIIPKLTCYLIINKLRNRIISSCSTGIFPIEKNKYGCSTNELNEYIDESFLEETVVNILLNLPWESDERGELRDKVFAIIDLY</sequence>
<dbReference type="EMBL" id="MUBJ01000069">
    <property type="protein sequence ID" value="OTA14034.1"/>
    <property type="molecule type" value="Genomic_DNA"/>
</dbReference>
<keyword evidence="2" id="KW-1185">Reference proteome</keyword>
<name>A0A1Y2S7B0_9GAMM</name>
<dbReference type="STRING" id="351656.Xvie_04052"/>
<dbReference type="AlphaFoldDB" id="A0A1Y2S7B0"/>
<dbReference type="Proteomes" id="UP000194350">
    <property type="component" value="Unassembled WGS sequence"/>
</dbReference>
<evidence type="ECO:0000313" key="2">
    <source>
        <dbReference type="Proteomes" id="UP000194350"/>
    </source>
</evidence>
<protein>
    <submittedName>
        <fullName evidence="1">Uncharacterized protein</fullName>
    </submittedName>
</protein>
<accession>A0A1Y2S7B0</accession>
<organism evidence="1 2">
    <name type="scientific">Xenorhabdus vietnamensis</name>
    <dbReference type="NCBI Taxonomy" id="351656"/>
    <lineage>
        <taxon>Bacteria</taxon>
        <taxon>Pseudomonadati</taxon>
        <taxon>Pseudomonadota</taxon>
        <taxon>Gammaproteobacteria</taxon>
        <taxon>Enterobacterales</taxon>
        <taxon>Morganellaceae</taxon>
        <taxon>Xenorhabdus</taxon>
    </lineage>
</organism>
<evidence type="ECO:0000313" key="1">
    <source>
        <dbReference type="EMBL" id="OTA14034.1"/>
    </source>
</evidence>
<gene>
    <name evidence="1" type="ORF">Xvie_04052</name>
</gene>
<reference evidence="1 2" key="1">
    <citation type="submission" date="2016-10" db="EMBL/GenBank/DDBJ databases">
        <title>Systematic genetic and metabolomic analysis of Xenorhabdus and Photorhabdus spp., highlights the requirements for a dual symbiotic and pathogenic life style.</title>
        <authorList>
            <person name="Tobias N.J."/>
            <person name="Wolff H."/>
            <person name="Djahanschiri B."/>
            <person name="Pidot S.J."/>
            <person name="Stinear T.P."/>
            <person name="Ebersberger I."/>
            <person name="Bode H.B."/>
        </authorList>
    </citation>
    <scope>NUCLEOTIDE SEQUENCE [LARGE SCALE GENOMIC DNA]</scope>
    <source>
        <strain evidence="1 2">DSM 22392</strain>
    </source>
</reference>